<dbReference type="GO" id="GO:0003676">
    <property type="term" value="F:nucleic acid binding"/>
    <property type="evidence" value="ECO:0007669"/>
    <property type="project" value="InterPro"/>
</dbReference>
<dbReference type="Proteomes" id="UP000319746">
    <property type="component" value="Unassembled WGS sequence"/>
</dbReference>
<dbReference type="InterPro" id="IPR012337">
    <property type="entry name" value="RNaseH-like_sf"/>
</dbReference>
<dbReference type="PANTHER" id="PTHR30231">
    <property type="entry name" value="DNA POLYMERASE III SUBUNIT EPSILON"/>
    <property type="match status" value="1"/>
</dbReference>
<evidence type="ECO:0000313" key="6">
    <source>
        <dbReference type="Proteomes" id="UP000319746"/>
    </source>
</evidence>
<keyword evidence="3" id="KW-0269">Exonuclease</keyword>
<reference evidence="5 6" key="1">
    <citation type="submission" date="2019-06" db="EMBL/GenBank/DDBJ databases">
        <title>Sequencing the genomes of 1000 actinobacteria strains.</title>
        <authorList>
            <person name="Klenk H.-P."/>
        </authorList>
    </citation>
    <scope>NUCLEOTIDE SEQUENCE [LARGE SCALE GENOMIC DNA]</scope>
    <source>
        <strain evidence="5 6">DSM 24083</strain>
    </source>
</reference>
<dbReference type="Gene3D" id="3.30.420.10">
    <property type="entry name" value="Ribonuclease H-like superfamily/Ribonuclease H"/>
    <property type="match status" value="1"/>
</dbReference>
<protein>
    <submittedName>
        <fullName evidence="5">DNA polymerase-3 subunit epsilon</fullName>
    </submittedName>
</protein>
<dbReference type="NCBIfam" id="NF005927">
    <property type="entry name" value="PRK07942.1"/>
    <property type="match status" value="1"/>
</dbReference>
<name>A0A543A019_9MICC</name>
<dbReference type="Pfam" id="PF00929">
    <property type="entry name" value="RNase_T"/>
    <property type="match status" value="1"/>
</dbReference>
<dbReference type="PANTHER" id="PTHR30231:SF4">
    <property type="entry name" value="PROTEIN NEN2"/>
    <property type="match status" value="1"/>
</dbReference>
<dbReference type="AlphaFoldDB" id="A0A543A019"/>
<dbReference type="GO" id="GO:0008408">
    <property type="term" value="F:3'-5' exonuclease activity"/>
    <property type="evidence" value="ECO:0007669"/>
    <property type="project" value="TreeGrafter"/>
</dbReference>
<dbReference type="SMART" id="SM00479">
    <property type="entry name" value="EXOIII"/>
    <property type="match status" value="1"/>
</dbReference>
<dbReference type="InterPro" id="IPR013520">
    <property type="entry name" value="Ribonucl_H"/>
</dbReference>
<evidence type="ECO:0000256" key="1">
    <source>
        <dbReference type="ARBA" id="ARBA00022722"/>
    </source>
</evidence>
<dbReference type="SUPFAM" id="SSF53098">
    <property type="entry name" value="Ribonuclease H-like"/>
    <property type="match status" value="1"/>
</dbReference>
<comment type="caution">
    <text evidence="5">The sequence shown here is derived from an EMBL/GenBank/DDBJ whole genome shotgun (WGS) entry which is preliminary data.</text>
</comment>
<dbReference type="InterPro" id="IPR036397">
    <property type="entry name" value="RNaseH_sf"/>
</dbReference>
<dbReference type="GO" id="GO:0005829">
    <property type="term" value="C:cytosol"/>
    <property type="evidence" value="ECO:0007669"/>
    <property type="project" value="TreeGrafter"/>
</dbReference>
<keyword evidence="1" id="KW-0540">Nuclease</keyword>
<evidence type="ECO:0000256" key="2">
    <source>
        <dbReference type="ARBA" id="ARBA00022801"/>
    </source>
</evidence>
<sequence>MTTAASVLTIPGPDEPWHTGTLLGFDLETTGKNPHTARTVTASLVLLDPEGTVRAHAEWLVDPGVEIPAEAAAVHGISTEYAREYGMDATTGVSEIVATLTDFMYHRVPIIAYNGVYDFTVLSAEMGRRNMGDFAVAGVVDPYVLDKHVDTFRKGKRTLEAVCELYDVTLDQAHTSLADSVAAVQVAQALVAKFPSHFDVPLETIFNQQIRWKAAQAASFEQFLRRKNPGATVSREWPVEKLSVPDSVG</sequence>
<gene>
    <name evidence="5" type="ORF">FB556_2412</name>
</gene>
<dbReference type="CDD" id="cd06127">
    <property type="entry name" value="DEDDh"/>
    <property type="match status" value="1"/>
</dbReference>
<dbReference type="OrthoDB" id="9791657at2"/>
<accession>A0A543A019</accession>
<feature type="domain" description="Exonuclease" evidence="4">
    <location>
        <begin position="21"/>
        <end position="196"/>
    </location>
</feature>
<keyword evidence="6" id="KW-1185">Reference proteome</keyword>
<proteinExistence type="predicted"/>
<dbReference type="RefSeq" id="WP_141867970.1">
    <property type="nucleotide sequence ID" value="NZ_BAABAN010000006.1"/>
</dbReference>
<evidence type="ECO:0000259" key="4">
    <source>
        <dbReference type="SMART" id="SM00479"/>
    </source>
</evidence>
<evidence type="ECO:0000256" key="3">
    <source>
        <dbReference type="ARBA" id="ARBA00022839"/>
    </source>
</evidence>
<dbReference type="EMBL" id="VFOU01000004">
    <property type="protein sequence ID" value="TQL65935.1"/>
    <property type="molecule type" value="Genomic_DNA"/>
</dbReference>
<keyword evidence="2" id="KW-0378">Hydrolase</keyword>
<organism evidence="5 6">
    <name type="scientific">Enteractinococcus coprophilus</name>
    <dbReference type="NCBI Taxonomy" id="1027633"/>
    <lineage>
        <taxon>Bacteria</taxon>
        <taxon>Bacillati</taxon>
        <taxon>Actinomycetota</taxon>
        <taxon>Actinomycetes</taxon>
        <taxon>Micrococcales</taxon>
        <taxon>Micrococcaceae</taxon>
    </lineage>
</organism>
<evidence type="ECO:0000313" key="5">
    <source>
        <dbReference type="EMBL" id="TQL65935.1"/>
    </source>
</evidence>